<gene>
    <name evidence="2" type="ORF">B0J11DRAFT_589674</name>
</gene>
<feature type="region of interest" description="Disordered" evidence="1">
    <location>
        <begin position="208"/>
        <end position="239"/>
    </location>
</feature>
<evidence type="ECO:0000313" key="3">
    <source>
        <dbReference type="Proteomes" id="UP000700596"/>
    </source>
</evidence>
<name>A0A9P9DL13_9PLEO</name>
<evidence type="ECO:0000256" key="1">
    <source>
        <dbReference type="SAM" id="MobiDB-lite"/>
    </source>
</evidence>
<feature type="region of interest" description="Disordered" evidence="1">
    <location>
        <begin position="290"/>
        <end position="406"/>
    </location>
</feature>
<dbReference type="EMBL" id="JAGMWT010000010">
    <property type="protein sequence ID" value="KAH7120854.1"/>
    <property type="molecule type" value="Genomic_DNA"/>
</dbReference>
<protein>
    <submittedName>
        <fullName evidence="2">Uncharacterized protein</fullName>
    </submittedName>
</protein>
<accession>A0A9P9DL13</accession>
<comment type="caution">
    <text evidence="2">The sequence shown here is derived from an EMBL/GenBank/DDBJ whole genome shotgun (WGS) entry which is preliminary data.</text>
</comment>
<dbReference type="AlphaFoldDB" id="A0A9P9DL13"/>
<reference evidence="2" key="1">
    <citation type="journal article" date="2021" name="Nat. Commun.">
        <title>Genetic determinants of endophytism in the Arabidopsis root mycobiome.</title>
        <authorList>
            <person name="Mesny F."/>
            <person name="Miyauchi S."/>
            <person name="Thiergart T."/>
            <person name="Pickel B."/>
            <person name="Atanasova L."/>
            <person name="Karlsson M."/>
            <person name="Huettel B."/>
            <person name="Barry K.W."/>
            <person name="Haridas S."/>
            <person name="Chen C."/>
            <person name="Bauer D."/>
            <person name="Andreopoulos W."/>
            <person name="Pangilinan J."/>
            <person name="LaButti K."/>
            <person name="Riley R."/>
            <person name="Lipzen A."/>
            <person name="Clum A."/>
            <person name="Drula E."/>
            <person name="Henrissat B."/>
            <person name="Kohler A."/>
            <person name="Grigoriev I.V."/>
            <person name="Martin F.M."/>
            <person name="Hacquard S."/>
        </authorList>
    </citation>
    <scope>NUCLEOTIDE SEQUENCE</scope>
    <source>
        <strain evidence="2">MPI-CAGE-CH-0243</strain>
    </source>
</reference>
<organism evidence="2 3">
    <name type="scientific">Dendryphion nanum</name>
    <dbReference type="NCBI Taxonomy" id="256645"/>
    <lineage>
        <taxon>Eukaryota</taxon>
        <taxon>Fungi</taxon>
        <taxon>Dikarya</taxon>
        <taxon>Ascomycota</taxon>
        <taxon>Pezizomycotina</taxon>
        <taxon>Dothideomycetes</taxon>
        <taxon>Pleosporomycetidae</taxon>
        <taxon>Pleosporales</taxon>
        <taxon>Torulaceae</taxon>
        <taxon>Dendryphion</taxon>
    </lineage>
</organism>
<evidence type="ECO:0000313" key="2">
    <source>
        <dbReference type="EMBL" id="KAH7120854.1"/>
    </source>
</evidence>
<sequence length="636" mass="71153">MERQQPFHGSYLSDSEYRTRVTLDFFFEISKIIPLIHDRSATEQLRQLWLFIFFLGSLYDGQHNLALVVLPVLVFNSNAFDIRDTLPFEDYGHIRPRLVPDIYNMSHTLLALYLNVVAAVFVYSKLSSRYWLLFLGQVLAPSPLCFDFHNTAGGEFVHIGIILSAFAYSGTYSTQLGMAWGPEPLYIILMVVAFDEIFWICRWSSLNSRGSRRSSRSSFSRRSSRASRERSYDNTGYDDERVTQLQSYGRGFVKPDNDLPPALYRAVDDDYIPVAPRPTRETVNDYIDSLLRSSSSSPPTFPPRWQLRGRNTIPLPSSDPPAPPAAPATRRPKRQTRMTSTRAPKRATPATVSTRRKTTTTATITTHSNPPPPIIYPPVPTPPSDPSGPSLSSSSSSSSSQASDDDPDNLYRFALDFSEMIELIAGDLGHWLYTWFFNTLSAYIRLQATFCFFYFLFEFYKLYRHVTGQATPNPESLSVVRMIRYFNDFFGPLTDAWVAGYHNSVGKLILLPAGILDLVWLIACKWVRAMTGEEMVCERVLMPFFQGVAVAVEATAEEAVTAVPSTTAAGTEVAEVAAQLVKGLVENVTESTVGEVLEPVKGTVQSVVEAAVETLIETVMIVEMVTRATISGMVQT</sequence>
<proteinExistence type="predicted"/>
<feature type="compositionally biased region" description="Pro residues" evidence="1">
    <location>
        <begin position="317"/>
        <end position="326"/>
    </location>
</feature>
<feature type="compositionally biased region" description="Low complexity" evidence="1">
    <location>
        <begin position="387"/>
        <end position="402"/>
    </location>
</feature>
<feature type="compositionally biased region" description="Pro residues" evidence="1">
    <location>
        <begin position="369"/>
        <end position="386"/>
    </location>
</feature>
<keyword evidence="3" id="KW-1185">Reference proteome</keyword>
<dbReference type="Proteomes" id="UP000700596">
    <property type="component" value="Unassembled WGS sequence"/>
</dbReference>
<feature type="compositionally biased region" description="Low complexity" evidence="1">
    <location>
        <begin position="348"/>
        <end position="368"/>
    </location>
</feature>
<feature type="compositionally biased region" description="Basic and acidic residues" evidence="1">
    <location>
        <begin position="226"/>
        <end position="239"/>
    </location>
</feature>